<keyword evidence="2" id="KW-1133">Transmembrane helix</keyword>
<name>A0A0D7B7M1_9AGAR</name>
<dbReference type="EMBL" id="KN880562">
    <property type="protein sequence ID" value="KIY66210.1"/>
    <property type="molecule type" value="Genomic_DNA"/>
</dbReference>
<dbReference type="Proteomes" id="UP000054007">
    <property type="component" value="Unassembled WGS sequence"/>
</dbReference>
<dbReference type="OrthoDB" id="2995911at2759"/>
<evidence type="ECO:0000313" key="3">
    <source>
        <dbReference type="EMBL" id="KIY66210.1"/>
    </source>
</evidence>
<feature type="compositionally biased region" description="Polar residues" evidence="1">
    <location>
        <begin position="8"/>
        <end position="22"/>
    </location>
</feature>
<evidence type="ECO:0000256" key="1">
    <source>
        <dbReference type="SAM" id="MobiDB-lite"/>
    </source>
</evidence>
<dbReference type="AlphaFoldDB" id="A0A0D7B7M1"/>
<gene>
    <name evidence="3" type="ORF">CYLTODRAFT_491676</name>
</gene>
<keyword evidence="4" id="KW-1185">Reference proteome</keyword>
<reference evidence="3 4" key="1">
    <citation type="journal article" date="2015" name="Fungal Genet. Biol.">
        <title>Evolution of novel wood decay mechanisms in Agaricales revealed by the genome sequences of Fistulina hepatica and Cylindrobasidium torrendii.</title>
        <authorList>
            <person name="Floudas D."/>
            <person name="Held B.W."/>
            <person name="Riley R."/>
            <person name="Nagy L.G."/>
            <person name="Koehler G."/>
            <person name="Ransdell A.S."/>
            <person name="Younus H."/>
            <person name="Chow J."/>
            <person name="Chiniquy J."/>
            <person name="Lipzen A."/>
            <person name="Tritt A."/>
            <person name="Sun H."/>
            <person name="Haridas S."/>
            <person name="LaButti K."/>
            <person name="Ohm R.A."/>
            <person name="Kues U."/>
            <person name="Blanchette R.A."/>
            <person name="Grigoriev I.V."/>
            <person name="Minto R.E."/>
            <person name="Hibbett D.S."/>
        </authorList>
    </citation>
    <scope>NUCLEOTIDE SEQUENCE [LARGE SCALE GENOMIC DNA]</scope>
    <source>
        <strain evidence="3 4">FP15055 ss-10</strain>
    </source>
</reference>
<organism evidence="3 4">
    <name type="scientific">Cylindrobasidium torrendii FP15055 ss-10</name>
    <dbReference type="NCBI Taxonomy" id="1314674"/>
    <lineage>
        <taxon>Eukaryota</taxon>
        <taxon>Fungi</taxon>
        <taxon>Dikarya</taxon>
        <taxon>Basidiomycota</taxon>
        <taxon>Agaricomycotina</taxon>
        <taxon>Agaricomycetes</taxon>
        <taxon>Agaricomycetidae</taxon>
        <taxon>Agaricales</taxon>
        <taxon>Marasmiineae</taxon>
        <taxon>Physalacriaceae</taxon>
        <taxon>Cylindrobasidium</taxon>
    </lineage>
</organism>
<sequence length="480" mass="54784">MARHRQKTVNVRGSSRPQPQSKLSELPIDVVRSILEEAAWTSRQNARELAQLSRAVKAWVDPVLYHTVSPTVRGSNRAGENRVTVFVARLAESIRLRGDPSFFVRNVKNIFIPLRDIRDVKSPLSLVQDVDFILSTCSGAVSISLPLSSAPVTWDPAIAKEPDFNPNVMFLKYTWTDRFSLPRSQTLKHLCLMQWRAGLPTSSPELFAGLPALLSLHIYLSPERTYIIQGGRLTEYALGLSTILNAAPTSLRFHLIVSIDFPSFLPLSVNDLSRLPPNERRILFDPRLVFVVFKGSVNGADDYIKRTAQKMACIYPYGVEIPDLDNDWDTVEGRPGMRFEERVAQWRLHGRATPQPTARPRPTVLELMDNPPSPAKFSSWPGYIFRNCVLLLGQWVCLYVMRYLIPSMPDFGSFGFFTPFYYTYRLAKWLILAVFVIYFQCILVDMALTFNRGRSPGFVFMAIAYQRMTFSRLRNWMQSM</sequence>
<feature type="transmembrane region" description="Helical" evidence="2">
    <location>
        <begin position="383"/>
        <end position="406"/>
    </location>
</feature>
<keyword evidence="2" id="KW-0472">Membrane</keyword>
<feature type="transmembrane region" description="Helical" evidence="2">
    <location>
        <begin position="426"/>
        <end position="448"/>
    </location>
</feature>
<proteinExistence type="predicted"/>
<accession>A0A0D7B7M1</accession>
<evidence type="ECO:0000313" key="4">
    <source>
        <dbReference type="Proteomes" id="UP000054007"/>
    </source>
</evidence>
<protein>
    <submittedName>
        <fullName evidence="3">Uncharacterized protein</fullName>
    </submittedName>
</protein>
<evidence type="ECO:0000256" key="2">
    <source>
        <dbReference type="SAM" id="Phobius"/>
    </source>
</evidence>
<feature type="region of interest" description="Disordered" evidence="1">
    <location>
        <begin position="1"/>
        <end position="22"/>
    </location>
</feature>
<keyword evidence="2" id="KW-0812">Transmembrane</keyword>